<dbReference type="CDD" id="cd07422">
    <property type="entry name" value="MPP_ApaH"/>
    <property type="match status" value="1"/>
</dbReference>
<dbReference type="PANTHER" id="PTHR40942">
    <property type="match status" value="1"/>
</dbReference>
<dbReference type="Pfam" id="PF00149">
    <property type="entry name" value="Metallophos"/>
    <property type="match status" value="1"/>
</dbReference>
<dbReference type="RefSeq" id="WP_135480214.1">
    <property type="nucleotide sequence ID" value="NZ_SRMF01000001.1"/>
</dbReference>
<evidence type="ECO:0000256" key="4">
    <source>
        <dbReference type="ARBA" id="ARBA00022801"/>
    </source>
</evidence>
<dbReference type="EC" id="3.6.1.41" evidence="3"/>
<dbReference type="AlphaFoldDB" id="A0A4Z0W9Y3"/>
<evidence type="ECO:0000256" key="7">
    <source>
        <dbReference type="ARBA" id="ARBA00033210"/>
    </source>
</evidence>
<organism evidence="10 11">
    <name type="scientific">Natronospirillum operosum</name>
    <dbReference type="NCBI Taxonomy" id="2759953"/>
    <lineage>
        <taxon>Bacteria</taxon>
        <taxon>Pseudomonadati</taxon>
        <taxon>Pseudomonadota</taxon>
        <taxon>Gammaproteobacteria</taxon>
        <taxon>Oceanospirillales</taxon>
        <taxon>Natronospirillaceae</taxon>
        <taxon>Natronospirillum</taxon>
    </lineage>
</organism>
<protein>
    <recommendedName>
        <fullName evidence="3">bis(5'-nucleosyl)-tetraphosphatase (symmetrical)</fullName>
        <ecNumber evidence="3">3.6.1.41</ecNumber>
    </recommendedName>
    <alternativeName>
        <fullName evidence="6">Ap4A hydrolase</fullName>
    </alternativeName>
    <alternativeName>
        <fullName evidence="5">Diadenosine 5',5'''-P1,P4-tetraphosphate pyrophosphohydrolase</fullName>
    </alternativeName>
    <alternativeName>
        <fullName evidence="7">Diadenosine tetraphosphatase</fullName>
    </alternativeName>
</protein>
<dbReference type="SUPFAM" id="SSF56300">
    <property type="entry name" value="Metallo-dependent phosphatases"/>
    <property type="match status" value="1"/>
</dbReference>
<evidence type="ECO:0000313" key="11">
    <source>
        <dbReference type="Proteomes" id="UP000297475"/>
    </source>
</evidence>
<name>A0A4Z0W9Y3_9GAMM</name>
<dbReference type="NCBIfam" id="NF001204">
    <property type="entry name" value="PRK00166.1"/>
    <property type="match status" value="1"/>
</dbReference>
<evidence type="ECO:0000259" key="9">
    <source>
        <dbReference type="Pfam" id="PF00149"/>
    </source>
</evidence>
<evidence type="ECO:0000313" key="10">
    <source>
        <dbReference type="EMBL" id="TGG94952.1"/>
    </source>
</evidence>
<dbReference type="InterPro" id="IPR004617">
    <property type="entry name" value="ApaH"/>
</dbReference>
<dbReference type="Proteomes" id="UP000297475">
    <property type="component" value="Unassembled WGS sequence"/>
</dbReference>
<evidence type="ECO:0000256" key="3">
    <source>
        <dbReference type="ARBA" id="ARBA00012506"/>
    </source>
</evidence>
<dbReference type="PIRSF" id="PIRSF000903">
    <property type="entry name" value="B5n-ttraPtase_sm"/>
    <property type="match status" value="1"/>
</dbReference>
<comment type="function">
    <text evidence="1">Hydrolyzes diadenosine 5',5'''-P1,P4-tetraphosphate to yield ADP.</text>
</comment>
<sequence length="276" mass="31456">MPRYAVGDLQGHLKPLQALLERVEFEPERDELWLVGDLVNRGSDNVGVVRFARSLPHLKAVLGNHDLHLLAVAHGVRPPRRKDTLDDILQADDREELLHWLQQLPLLVRDDAHQQVMTHAGIPACWSVDQATACAHEVEAVLRDPARAADYFQHMYGNEPANWSGELQGIERWRVITNYFTRMRFIGPQHELDFAHKEQPQQTPAGFVPWYEQRQPDGWQIIFGHWAALQGQTGRADCVGLDTGYGWGAWLTLYDLDTGVRYQINPEGTQRVLAPD</sequence>
<dbReference type="InterPro" id="IPR004843">
    <property type="entry name" value="Calcineurin-like_PHP"/>
</dbReference>
<comment type="similarity">
    <text evidence="2">Belongs to the Ap4A hydrolase family.</text>
</comment>
<feature type="domain" description="Calcineurin-like phosphoesterase" evidence="9">
    <location>
        <begin position="2"/>
        <end position="132"/>
    </location>
</feature>
<gene>
    <name evidence="10" type="ORF">E4656_00535</name>
</gene>
<dbReference type="PANTHER" id="PTHR40942:SF4">
    <property type="entry name" value="CYTOCHROME C5"/>
    <property type="match status" value="1"/>
</dbReference>
<dbReference type="GO" id="GO:0008803">
    <property type="term" value="F:bis(5'-nucleosyl)-tetraphosphatase (symmetrical) activity"/>
    <property type="evidence" value="ECO:0007669"/>
    <property type="project" value="UniProtKB-EC"/>
</dbReference>
<comment type="catalytic activity">
    <reaction evidence="8">
        <text>P(1),P(4)-bis(5'-adenosyl) tetraphosphate + H2O = 2 ADP + 2 H(+)</text>
        <dbReference type="Rhea" id="RHEA:24252"/>
        <dbReference type="ChEBI" id="CHEBI:15377"/>
        <dbReference type="ChEBI" id="CHEBI:15378"/>
        <dbReference type="ChEBI" id="CHEBI:58141"/>
        <dbReference type="ChEBI" id="CHEBI:456216"/>
        <dbReference type="EC" id="3.6.1.41"/>
    </reaction>
</comment>
<dbReference type="Gene3D" id="3.60.21.10">
    <property type="match status" value="1"/>
</dbReference>
<evidence type="ECO:0000256" key="5">
    <source>
        <dbReference type="ARBA" id="ARBA00031248"/>
    </source>
</evidence>
<accession>A0A4Z0W9Y3</accession>
<dbReference type="OrthoDB" id="9807890at2"/>
<dbReference type="EMBL" id="SRMF01000001">
    <property type="protein sequence ID" value="TGG94952.1"/>
    <property type="molecule type" value="Genomic_DNA"/>
</dbReference>
<dbReference type="NCBIfam" id="TIGR00668">
    <property type="entry name" value="apaH"/>
    <property type="match status" value="1"/>
</dbReference>
<evidence type="ECO:0000256" key="2">
    <source>
        <dbReference type="ARBA" id="ARBA00005419"/>
    </source>
</evidence>
<comment type="caution">
    <text evidence="10">The sequence shown here is derived from an EMBL/GenBank/DDBJ whole genome shotgun (WGS) entry which is preliminary data.</text>
</comment>
<reference evidence="10 11" key="1">
    <citation type="submission" date="2019-04" db="EMBL/GenBank/DDBJ databases">
        <title>Natronospirillum operosus gen. nov., sp. nov., a haloalkaliphilic satellite isolated from decaying biomass of laboratory culture of cyanobacterium Geitlerinema sp. and proposal of Natronospirillaceae fam. nov. and Saccharospirillaceae fam. nov.</title>
        <authorList>
            <person name="Kevbrin V."/>
            <person name="Boltyanskaya Y."/>
            <person name="Koziaeva V."/>
            <person name="Grouzdev D.S."/>
            <person name="Park M."/>
            <person name="Cho J."/>
        </authorList>
    </citation>
    <scope>NUCLEOTIDE SEQUENCE [LARGE SCALE GENOMIC DNA]</scope>
    <source>
        <strain evidence="10 11">G-116</strain>
    </source>
</reference>
<evidence type="ECO:0000256" key="8">
    <source>
        <dbReference type="ARBA" id="ARBA00049417"/>
    </source>
</evidence>
<evidence type="ECO:0000256" key="1">
    <source>
        <dbReference type="ARBA" id="ARBA00003413"/>
    </source>
</evidence>
<proteinExistence type="inferred from homology"/>
<keyword evidence="11" id="KW-1185">Reference proteome</keyword>
<dbReference type="InterPro" id="IPR029052">
    <property type="entry name" value="Metallo-depent_PP-like"/>
</dbReference>
<evidence type="ECO:0000256" key="6">
    <source>
        <dbReference type="ARBA" id="ARBA00032248"/>
    </source>
</evidence>
<keyword evidence="4 10" id="KW-0378">Hydrolase</keyword>